<name>A0AAD5H0R9_9CHLO</name>
<dbReference type="InterPro" id="IPR002110">
    <property type="entry name" value="Ankyrin_rpt"/>
</dbReference>
<gene>
    <name evidence="5" type="ORF">COHA_006593</name>
</gene>
<feature type="compositionally biased region" description="Acidic residues" evidence="4">
    <location>
        <begin position="493"/>
        <end position="515"/>
    </location>
</feature>
<feature type="region of interest" description="Disordered" evidence="4">
    <location>
        <begin position="472"/>
        <end position="541"/>
    </location>
</feature>
<dbReference type="PANTHER" id="PTHR24198">
    <property type="entry name" value="ANKYRIN REPEAT AND PROTEIN KINASE DOMAIN-CONTAINING PROTEIN"/>
    <property type="match status" value="1"/>
</dbReference>
<keyword evidence="1" id="KW-0677">Repeat</keyword>
<feature type="compositionally biased region" description="Gly residues" evidence="4">
    <location>
        <begin position="478"/>
        <end position="488"/>
    </location>
</feature>
<feature type="repeat" description="ANK" evidence="3">
    <location>
        <begin position="200"/>
        <end position="232"/>
    </location>
</feature>
<sequence>MVRAGAAKQLSRSGVNALHAAIRSGHTAGVRALLDAAEEQGEAVLDSLACNLTGTTGQQPQLPPACVAMEAGQTDILAMLLEAAPCAACARSSDLKYPLHWAVERRQPAAVRLLLQAAPWVAYRRSHLSQQVGGAYALPIHMAALRGDAASIAELLAAAPDTAAERAAELCPLHLAAQNGHDEAVAVLLQAAPAMAAVDSPYTPLHAAAEHGHVQVVCRLLQAAPDAALQPAEDFPRQLPLHVAVAGGHVQAVSVLAAAEPTSVEDPDINGHTPVSVALLSDNLPSQTRHALLQTLLAALSGAGDADEDVQDLLLSEMENCLAADNLAAVQLLLPCMRCSLALLDLLSECDVGTCVERSLFADLVERHPLSDEQWKAVPSPCPGLGAALPAVLDRSEAEAGRLVAHLGYTQRQRLRTAALCLHRASRRQLPVALSSHILCEVIAGPYTDEEERRREEKWLAERLRAIYASPVDPAMVGGPGGIRGPGWSGSDSDPEDWEDDCEDGSELDDSDDGSGSEQQQQQEQQQQPEGVEEEEERDEK</sequence>
<dbReference type="Proteomes" id="UP001205105">
    <property type="component" value="Unassembled WGS sequence"/>
</dbReference>
<dbReference type="PROSITE" id="PS50297">
    <property type="entry name" value="ANK_REP_REGION"/>
    <property type="match status" value="1"/>
</dbReference>
<accession>A0AAD5H0R9</accession>
<feature type="compositionally biased region" description="Acidic residues" evidence="4">
    <location>
        <begin position="531"/>
        <end position="541"/>
    </location>
</feature>
<reference evidence="5" key="1">
    <citation type="submission" date="2020-11" db="EMBL/GenBank/DDBJ databases">
        <title>Chlorella ohadii genome sequencing and assembly.</title>
        <authorList>
            <person name="Murik O."/>
            <person name="Treves H."/>
            <person name="Kedem I."/>
            <person name="Shotland Y."/>
            <person name="Kaplan A."/>
        </authorList>
    </citation>
    <scope>NUCLEOTIDE SEQUENCE</scope>
    <source>
        <strain evidence="5">1</strain>
    </source>
</reference>
<dbReference type="Gene3D" id="1.25.40.20">
    <property type="entry name" value="Ankyrin repeat-containing domain"/>
    <property type="match status" value="3"/>
</dbReference>
<feature type="repeat" description="ANK" evidence="3">
    <location>
        <begin position="168"/>
        <end position="200"/>
    </location>
</feature>
<evidence type="ECO:0000313" key="5">
    <source>
        <dbReference type="EMBL" id="KAI7839794.1"/>
    </source>
</evidence>
<dbReference type="SUPFAM" id="SSF48403">
    <property type="entry name" value="Ankyrin repeat"/>
    <property type="match status" value="1"/>
</dbReference>
<dbReference type="PANTHER" id="PTHR24198:SF165">
    <property type="entry name" value="ANKYRIN REPEAT-CONTAINING PROTEIN-RELATED"/>
    <property type="match status" value="1"/>
</dbReference>
<evidence type="ECO:0000256" key="4">
    <source>
        <dbReference type="SAM" id="MobiDB-lite"/>
    </source>
</evidence>
<proteinExistence type="predicted"/>
<dbReference type="InterPro" id="IPR036770">
    <property type="entry name" value="Ankyrin_rpt-contain_sf"/>
</dbReference>
<dbReference type="PROSITE" id="PS50088">
    <property type="entry name" value="ANK_REPEAT"/>
    <property type="match status" value="2"/>
</dbReference>
<comment type="caution">
    <text evidence="5">The sequence shown here is derived from an EMBL/GenBank/DDBJ whole genome shotgun (WGS) entry which is preliminary data.</text>
</comment>
<feature type="compositionally biased region" description="Low complexity" evidence="4">
    <location>
        <begin position="516"/>
        <end position="530"/>
    </location>
</feature>
<dbReference type="SMART" id="SM00248">
    <property type="entry name" value="ANK"/>
    <property type="match status" value="7"/>
</dbReference>
<protein>
    <submittedName>
        <fullName evidence="5">Uncharacterized protein</fullName>
    </submittedName>
</protein>
<dbReference type="Pfam" id="PF12796">
    <property type="entry name" value="Ank_2"/>
    <property type="match status" value="1"/>
</dbReference>
<evidence type="ECO:0000313" key="6">
    <source>
        <dbReference type="Proteomes" id="UP001205105"/>
    </source>
</evidence>
<dbReference type="EMBL" id="JADXDR010000095">
    <property type="protein sequence ID" value="KAI7839794.1"/>
    <property type="molecule type" value="Genomic_DNA"/>
</dbReference>
<dbReference type="AlphaFoldDB" id="A0AAD5H0R9"/>
<organism evidence="5 6">
    <name type="scientific">Chlorella ohadii</name>
    <dbReference type="NCBI Taxonomy" id="2649997"/>
    <lineage>
        <taxon>Eukaryota</taxon>
        <taxon>Viridiplantae</taxon>
        <taxon>Chlorophyta</taxon>
        <taxon>core chlorophytes</taxon>
        <taxon>Trebouxiophyceae</taxon>
        <taxon>Chlorellales</taxon>
        <taxon>Chlorellaceae</taxon>
        <taxon>Chlorella clade</taxon>
        <taxon>Chlorella</taxon>
    </lineage>
</organism>
<evidence type="ECO:0000256" key="3">
    <source>
        <dbReference type="PROSITE-ProRule" id="PRU00023"/>
    </source>
</evidence>
<keyword evidence="2 3" id="KW-0040">ANK repeat</keyword>
<evidence type="ECO:0000256" key="2">
    <source>
        <dbReference type="ARBA" id="ARBA00023043"/>
    </source>
</evidence>
<evidence type="ECO:0000256" key="1">
    <source>
        <dbReference type="ARBA" id="ARBA00022737"/>
    </source>
</evidence>
<keyword evidence="6" id="KW-1185">Reference proteome</keyword>